<protein>
    <submittedName>
        <fullName evidence="1">Uncharacterized protein</fullName>
    </submittedName>
</protein>
<evidence type="ECO:0000313" key="1">
    <source>
        <dbReference type="EMBL" id="PSC74819.1"/>
    </source>
</evidence>
<dbReference type="Proteomes" id="UP000239649">
    <property type="component" value="Unassembled WGS sequence"/>
</dbReference>
<keyword evidence="2" id="KW-1185">Reference proteome</keyword>
<dbReference type="OrthoDB" id="519005at2759"/>
<sequence>MSGSLWLEWLSGVARSSGWWGPVPGTHQSRLEAMRLGALLAKEQKKPPGQRDEERVHRLRVQYRERQLWNAQAMVGSYCRTAAAFERPGLECCAAAGWVRQRLAASYRALQDYQHQRLQH</sequence>
<reference evidence="1 2" key="1">
    <citation type="journal article" date="2018" name="Plant J.">
        <title>Genome sequences of Chlorella sorokiniana UTEX 1602 and Micractinium conductrix SAG 241.80: implications to maltose excretion by a green alga.</title>
        <authorList>
            <person name="Arriola M.B."/>
            <person name="Velmurugan N."/>
            <person name="Zhang Y."/>
            <person name="Plunkett M.H."/>
            <person name="Hondzo H."/>
            <person name="Barney B.M."/>
        </authorList>
    </citation>
    <scope>NUCLEOTIDE SEQUENCE [LARGE SCALE GENOMIC DNA]</scope>
    <source>
        <strain evidence="1 2">SAG 241.80</strain>
    </source>
</reference>
<evidence type="ECO:0000313" key="2">
    <source>
        <dbReference type="Proteomes" id="UP000239649"/>
    </source>
</evidence>
<dbReference type="AlphaFoldDB" id="A0A2P6VL58"/>
<comment type="caution">
    <text evidence="1">The sequence shown here is derived from an EMBL/GenBank/DDBJ whole genome shotgun (WGS) entry which is preliminary data.</text>
</comment>
<organism evidence="1 2">
    <name type="scientific">Micractinium conductrix</name>
    <dbReference type="NCBI Taxonomy" id="554055"/>
    <lineage>
        <taxon>Eukaryota</taxon>
        <taxon>Viridiplantae</taxon>
        <taxon>Chlorophyta</taxon>
        <taxon>core chlorophytes</taxon>
        <taxon>Trebouxiophyceae</taxon>
        <taxon>Chlorellales</taxon>
        <taxon>Chlorellaceae</taxon>
        <taxon>Chlorella clade</taxon>
        <taxon>Micractinium</taxon>
    </lineage>
</organism>
<name>A0A2P6VL58_9CHLO</name>
<gene>
    <name evidence="1" type="ORF">C2E20_1776</name>
</gene>
<proteinExistence type="predicted"/>
<accession>A0A2P6VL58</accession>
<dbReference type="EMBL" id="LHPF02000003">
    <property type="protein sequence ID" value="PSC74819.1"/>
    <property type="molecule type" value="Genomic_DNA"/>
</dbReference>